<dbReference type="PANTHER" id="PTHR48075:SF5">
    <property type="entry name" value="3-HYDROXYBUTYRYL-COA DEHYDROGENASE"/>
    <property type="match status" value="1"/>
</dbReference>
<reference evidence="7" key="1">
    <citation type="submission" date="2022-05" db="EMBL/GenBank/DDBJ databases">
        <title>Description of a novel species of Leclercia; Leclercia tamurae and the Proposal for a Novel Genus Silvania gen. nov. Containing Two Novel Species Silvania hatchlandensis sp. nov. and Silvania confinis sp. nov. Isolated from the Rhizosphere of Oak.</title>
        <authorList>
            <person name="Maddock D.W."/>
            <person name="Brady C.L."/>
            <person name="Denman S."/>
            <person name="Arnold D."/>
        </authorList>
    </citation>
    <scope>NUCLEOTIDE SEQUENCE</scope>
    <source>
        <strain evidence="7">H19S6</strain>
    </source>
</reference>
<accession>A0A9J6Q2E5</accession>
<evidence type="ECO:0000313" key="8">
    <source>
        <dbReference type="Proteomes" id="UP001063816"/>
    </source>
</evidence>
<feature type="domain" description="3-hydroxyacyl-CoA dehydrogenase C-terminal" evidence="4">
    <location>
        <begin position="390"/>
        <end position="465"/>
    </location>
</feature>
<dbReference type="AlphaFoldDB" id="A0A9J6Q2E5"/>
<evidence type="ECO:0000259" key="4">
    <source>
        <dbReference type="Pfam" id="PF00725"/>
    </source>
</evidence>
<feature type="domain" description="3-hydroxyacyl-CoA dehydrogenase NAD binding" evidence="5">
    <location>
        <begin position="6"/>
        <end position="183"/>
    </location>
</feature>
<evidence type="ECO:0000256" key="2">
    <source>
        <dbReference type="ARBA" id="ARBA00023002"/>
    </source>
</evidence>
<evidence type="ECO:0000256" key="3">
    <source>
        <dbReference type="ARBA" id="ARBA00023027"/>
    </source>
</evidence>
<dbReference type="Proteomes" id="UP001063816">
    <property type="component" value="Unassembled WGS sequence"/>
</dbReference>
<gene>
    <name evidence="7" type="primary">paaC</name>
    <name evidence="7" type="ORF">M8014_20705</name>
</gene>
<evidence type="ECO:0000313" key="7">
    <source>
        <dbReference type="EMBL" id="MCU6666759.1"/>
    </source>
</evidence>
<dbReference type="InterPro" id="IPR006176">
    <property type="entry name" value="3-OHacyl-CoA_DH_NAD-bd"/>
</dbReference>
<keyword evidence="2" id="KW-0560">Oxidoreductase</keyword>
<dbReference type="PANTHER" id="PTHR48075">
    <property type="entry name" value="3-HYDROXYACYL-COA DEHYDROGENASE FAMILY PROTEIN"/>
    <property type="match status" value="1"/>
</dbReference>
<evidence type="ECO:0000256" key="1">
    <source>
        <dbReference type="ARBA" id="ARBA00009463"/>
    </source>
</evidence>
<dbReference type="FunFam" id="3.40.50.720:FF:000009">
    <property type="entry name" value="Fatty oxidation complex, alpha subunit"/>
    <property type="match status" value="1"/>
</dbReference>
<protein>
    <submittedName>
        <fullName evidence="7">3-hydroxyacyl-CoA dehydrogenase PaaC</fullName>
    </submittedName>
</protein>
<dbReference type="InterPro" id="IPR011967">
    <property type="entry name" value="3-OHacyl-CoA_DH_PaaH"/>
</dbReference>
<dbReference type="InterPro" id="IPR006180">
    <property type="entry name" value="3-OHacyl-CoA_DH_CS"/>
</dbReference>
<dbReference type="SUPFAM" id="SSF48179">
    <property type="entry name" value="6-phosphogluconate dehydrogenase C-terminal domain-like"/>
    <property type="match status" value="2"/>
</dbReference>
<name>A0A9J6Q2E5_9ENTR</name>
<dbReference type="GO" id="GO:0008691">
    <property type="term" value="F:3-hydroxybutyryl-CoA dehydrogenase activity"/>
    <property type="evidence" value="ECO:0007669"/>
    <property type="project" value="InterPro"/>
</dbReference>
<dbReference type="InterPro" id="IPR006108">
    <property type="entry name" value="3HC_DH_C"/>
</dbReference>
<dbReference type="GO" id="GO:0010124">
    <property type="term" value="P:phenylacetate catabolic process"/>
    <property type="evidence" value="ECO:0007669"/>
    <property type="project" value="InterPro"/>
</dbReference>
<dbReference type="RefSeq" id="WP_271284254.1">
    <property type="nucleotide sequence ID" value="NZ_JAMGZK010000054.1"/>
</dbReference>
<dbReference type="Pfam" id="PF18321">
    <property type="entry name" value="3HCDH_RFF"/>
    <property type="match status" value="1"/>
</dbReference>
<dbReference type="Gene3D" id="1.10.1040.10">
    <property type="entry name" value="N-(1-d-carboxylethyl)-l-norvaline Dehydrogenase, domain 2"/>
    <property type="match status" value="2"/>
</dbReference>
<feature type="domain" description="3-hydroxybutyryl-CoA dehydrogenase reduced Rossmann-fold" evidence="6">
    <location>
        <begin position="323"/>
        <end position="385"/>
    </location>
</feature>
<dbReference type="InterPro" id="IPR008927">
    <property type="entry name" value="6-PGluconate_DH-like_C_sf"/>
</dbReference>
<dbReference type="InterPro" id="IPR036291">
    <property type="entry name" value="NAD(P)-bd_dom_sf"/>
</dbReference>
<comment type="similarity">
    <text evidence="1">Belongs to the 3-hydroxyacyl-CoA dehydrogenase family.</text>
</comment>
<organism evidence="7 8">
    <name type="scientific">Silvania hatchlandensis</name>
    <dbReference type="NCBI Taxonomy" id="2926469"/>
    <lineage>
        <taxon>Bacteria</taxon>
        <taxon>Pseudomonadati</taxon>
        <taxon>Pseudomonadota</taxon>
        <taxon>Gammaproteobacteria</taxon>
        <taxon>Enterobacterales</taxon>
        <taxon>Enterobacteriaceae</taxon>
        <taxon>Silvania</taxon>
    </lineage>
</organism>
<dbReference type="SUPFAM" id="SSF51735">
    <property type="entry name" value="NAD(P)-binding Rossmann-fold domains"/>
    <property type="match status" value="1"/>
</dbReference>
<dbReference type="EMBL" id="JAMGZK010000054">
    <property type="protein sequence ID" value="MCU6666759.1"/>
    <property type="molecule type" value="Genomic_DNA"/>
</dbReference>
<comment type="caution">
    <text evidence="7">The sequence shown here is derived from an EMBL/GenBank/DDBJ whole genome shotgun (WGS) entry which is preliminary data.</text>
</comment>
<dbReference type="Gene3D" id="3.40.50.720">
    <property type="entry name" value="NAD(P)-binding Rossmann-like Domain"/>
    <property type="match status" value="1"/>
</dbReference>
<dbReference type="NCBIfam" id="TIGR02279">
    <property type="entry name" value="PaaC-3OHAcCoADH"/>
    <property type="match status" value="1"/>
</dbReference>
<dbReference type="InterPro" id="IPR013328">
    <property type="entry name" value="6PGD_dom2"/>
</dbReference>
<evidence type="ECO:0000259" key="6">
    <source>
        <dbReference type="Pfam" id="PF18321"/>
    </source>
</evidence>
<dbReference type="InterPro" id="IPR041040">
    <property type="entry name" value="3HCDH_RFF"/>
</dbReference>
<dbReference type="GO" id="GO:0070403">
    <property type="term" value="F:NAD+ binding"/>
    <property type="evidence" value="ECO:0007669"/>
    <property type="project" value="InterPro"/>
</dbReference>
<keyword evidence="3" id="KW-0520">NAD</keyword>
<dbReference type="GO" id="GO:0006631">
    <property type="term" value="P:fatty acid metabolic process"/>
    <property type="evidence" value="ECO:0007669"/>
    <property type="project" value="InterPro"/>
</dbReference>
<evidence type="ECO:0000259" key="5">
    <source>
        <dbReference type="Pfam" id="PF02737"/>
    </source>
</evidence>
<dbReference type="PROSITE" id="PS00067">
    <property type="entry name" value="3HCDH"/>
    <property type="match status" value="1"/>
</dbReference>
<sequence>MTTIHTVAVIGSGIMGAGIAEVAASHGHPVLIYDINADAISRAIDGIRTRLQSRVTRGKLGASACEQTLQRLIPVTDIHSLAAADLVIEAASERMEIKKALFAELAAICPEKTLLTSNTSSISITAIAADLRHPERVAGLHFFNPAPVMKLVEVVSGLATSDEVVEQLCELAVNWGKQPVRCQSTPGFIVNRVARPYYAEAWRALEEQVAAPQVIDAALREGAGFPMGPLELTDMIGQDVNFAVTCSVFNAFWQERRFLPSLVQQELVLAGRLGKKSGQGVYNWHSDKPTAGCLESVSESYCALHVAKRSDGVTELDDLLLIETQGETAQALATRLGHPVVVVDRQEGDVAIIAAAASNPTSATRKAVHHLQQQGKRVLQVADYPGLLIWRTLAMIVNEALDALQKGVASEQDIDTAMRLGVNYPRGPLAWGEQLGWQRLLCLLENLQRHYGEERYRPCSLLRQRALLESSYES</sequence>
<dbReference type="Gene3D" id="3.30.750.190">
    <property type="match status" value="1"/>
</dbReference>
<proteinExistence type="inferred from homology"/>
<feature type="domain" description="3-hydroxyacyl-CoA dehydrogenase C-terminal" evidence="4">
    <location>
        <begin position="187"/>
        <end position="284"/>
    </location>
</feature>
<dbReference type="Pfam" id="PF02737">
    <property type="entry name" value="3HCDH_N"/>
    <property type="match status" value="1"/>
</dbReference>
<dbReference type="Pfam" id="PF00725">
    <property type="entry name" value="3HCDH"/>
    <property type="match status" value="2"/>
</dbReference>
<keyword evidence="8" id="KW-1185">Reference proteome</keyword>